<proteinExistence type="predicted"/>
<gene>
    <name evidence="1" type="ORF">PPRIM_AZ9-3.1.T0620014</name>
</gene>
<protein>
    <submittedName>
        <fullName evidence="1">Uncharacterized protein</fullName>
    </submittedName>
</protein>
<evidence type="ECO:0000313" key="1">
    <source>
        <dbReference type="EMBL" id="CAD8079417.1"/>
    </source>
</evidence>
<sequence length="352" mass="42955">MIQNFDLKVEIQKYQFKHSLLLEVLVNNEKKIQPQTFLDIIQNYNNSQIDDLKFIKEYNDYLYKNELSIQDSYIVYNEVVHKNFDKIELQIRKIIDMLSLIHQQINIKIKQLEQYEEIYIMLDDEKIGYLCEDQVLFLFFSLFLIEKPIEQNIDIYACFKSFWFGIQQYNKVSFRTFKQFLFKQNYNSNIIIQNLNRILTMFELEKVPNIRMDILKYLSGKYHYDNIIEIAVELLIILPIEYANVEKINKENEENLFISSFIKLYHLAIIKQQLIQFNMYIEKFRQSFMGEQIQSQIIEQKERDQNWFHRTFIKNSHRIKQQQNQPKTINVDLTIFSKESPTKQRQRKEMYK</sequence>
<dbReference type="EMBL" id="CAJJDM010000063">
    <property type="protein sequence ID" value="CAD8079417.1"/>
    <property type="molecule type" value="Genomic_DNA"/>
</dbReference>
<dbReference type="OMA" id="IEYANVE"/>
<name>A0A8S1MG81_PARPR</name>
<dbReference type="Proteomes" id="UP000688137">
    <property type="component" value="Unassembled WGS sequence"/>
</dbReference>
<evidence type="ECO:0000313" key="2">
    <source>
        <dbReference type="Proteomes" id="UP000688137"/>
    </source>
</evidence>
<reference evidence="1" key="1">
    <citation type="submission" date="2021-01" db="EMBL/GenBank/DDBJ databases">
        <authorList>
            <consortium name="Genoscope - CEA"/>
            <person name="William W."/>
        </authorList>
    </citation>
    <scope>NUCLEOTIDE SEQUENCE</scope>
</reference>
<dbReference type="AlphaFoldDB" id="A0A8S1MG81"/>
<comment type="caution">
    <text evidence="1">The sequence shown here is derived from an EMBL/GenBank/DDBJ whole genome shotgun (WGS) entry which is preliminary data.</text>
</comment>
<keyword evidence="2" id="KW-1185">Reference proteome</keyword>
<accession>A0A8S1MG81</accession>
<organism evidence="1 2">
    <name type="scientific">Paramecium primaurelia</name>
    <dbReference type="NCBI Taxonomy" id="5886"/>
    <lineage>
        <taxon>Eukaryota</taxon>
        <taxon>Sar</taxon>
        <taxon>Alveolata</taxon>
        <taxon>Ciliophora</taxon>
        <taxon>Intramacronucleata</taxon>
        <taxon>Oligohymenophorea</taxon>
        <taxon>Peniculida</taxon>
        <taxon>Parameciidae</taxon>
        <taxon>Paramecium</taxon>
    </lineage>
</organism>